<feature type="transmembrane region" description="Helical" evidence="7">
    <location>
        <begin position="215"/>
        <end position="240"/>
    </location>
</feature>
<evidence type="ECO:0000256" key="4">
    <source>
        <dbReference type="ARBA" id="ARBA00022692"/>
    </source>
</evidence>
<evidence type="ECO:0000256" key="7">
    <source>
        <dbReference type="RuleBase" id="RU363032"/>
    </source>
</evidence>
<protein>
    <submittedName>
        <fullName evidence="10">Carbohydrate ABC transporter permease</fullName>
    </submittedName>
</protein>
<evidence type="ECO:0000256" key="1">
    <source>
        <dbReference type="ARBA" id="ARBA00004651"/>
    </source>
</evidence>
<dbReference type="RefSeq" id="WP_331218634.1">
    <property type="nucleotide sequence ID" value="NZ_JAZGQK010000045.1"/>
</dbReference>
<keyword evidence="4 7" id="KW-0812">Transmembrane</keyword>
<feature type="region of interest" description="Disordered" evidence="8">
    <location>
        <begin position="1"/>
        <end position="30"/>
    </location>
</feature>
<accession>A0ABU7S560</accession>
<name>A0ABU7S560_9ACTN</name>
<dbReference type="EMBL" id="JAZGQK010000045">
    <property type="protein sequence ID" value="MEE6263839.1"/>
    <property type="molecule type" value="Genomic_DNA"/>
</dbReference>
<dbReference type="PROSITE" id="PS50928">
    <property type="entry name" value="ABC_TM1"/>
    <property type="match status" value="1"/>
</dbReference>
<dbReference type="Gene3D" id="1.10.3720.10">
    <property type="entry name" value="MetI-like"/>
    <property type="match status" value="1"/>
</dbReference>
<comment type="subcellular location">
    <subcellularLocation>
        <location evidence="1 7">Cell membrane</location>
        <topology evidence="1 7">Multi-pass membrane protein</topology>
    </subcellularLocation>
</comment>
<feature type="transmembrane region" description="Helical" evidence="7">
    <location>
        <begin position="175"/>
        <end position="194"/>
    </location>
</feature>
<keyword evidence="11" id="KW-1185">Reference proteome</keyword>
<keyword evidence="5 7" id="KW-1133">Transmembrane helix</keyword>
<reference evidence="10 11" key="1">
    <citation type="submission" date="2024-01" db="EMBL/GenBank/DDBJ databases">
        <title>Genome insights into Plantactinospora sonchi sp. nov.</title>
        <authorList>
            <person name="Wang L."/>
        </authorList>
    </citation>
    <scope>NUCLEOTIDE SEQUENCE [LARGE SCALE GENOMIC DNA]</scope>
    <source>
        <strain evidence="10 11">NEAU-QY2</strain>
    </source>
</reference>
<evidence type="ECO:0000259" key="9">
    <source>
        <dbReference type="PROSITE" id="PS50928"/>
    </source>
</evidence>
<evidence type="ECO:0000256" key="3">
    <source>
        <dbReference type="ARBA" id="ARBA00022475"/>
    </source>
</evidence>
<gene>
    <name evidence="10" type="ORF">V1633_35865</name>
</gene>
<feature type="transmembrane region" description="Helical" evidence="7">
    <location>
        <begin position="275"/>
        <end position="294"/>
    </location>
</feature>
<evidence type="ECO:0000313" key="11">
    <source>
        <dbReference type="Proteomes" id="UP001332243"/>
    </source>
</evidence>
<keyword evidence="6 7" id="KW-0472">Membrane</keyword>
<dbReference type="PANTHER" id="PTHR43744">
    <property type="entry name" value="ABC TRANSPORTER PERMEASE PROTEIN MG189-RELATED-RELATED"/>
    <property type="match status" value="1"/>
</dbReference>
<keyword evidence="3" id="KW-1003">Cell membrane</keyword>
<dbReference type="Proteomes" id="UP001332243">
    <property type="component" value="Unassembled WGS sequence"/>
</dbReference>
<dbReference type="InterPro" id="IPR035906">
    <property type="entry name" value="MetI-like_sf"/>
</dbReference>
<dbReference type="PANTHER" id="PTHR43744:SF3">
    <property type="entry name" value="LACTOSE TRANSPORT SYSTEM PERMEASE PROTEIN LACG"/>
    <property type="match status" value="1"/>
</dbReference>
<feature type="compositionally biased region" description="Basic and acidic residues" evidence="8">
    <location>
        <begin position="1"/>
        <end position="18"/>
    </location>
</feature>
<comment type="caution">
    <text evidence="10">The sequence shown here is derived from an EMBL/GenBank/DDBJ whole genome shotgun (WGS) entry which is preliminary data.</text>
</comment>
<dbReference type="CDD" id="cd06261">
    <property type="entry name" value="TM_PBP2"/>
    <property type="match status" value="1"/>
</dbReference>
<dbReference type="Pfam" id="PF00528">
    <property type="entry name" value="BPD_transp_1"/>
    <property type="match status" value="1"/>
</dbReference>
<feature type="transmembrane region" description="Helical" evidence="7">
    <location>
        <begin position="45"/>
        <end position="65"/>
    </location>
</feature>
<evidence type="ECO:0000256" key="5">
    <source>
        <dbReference type="ARBA" id="ARBA00022989"/>
    </source>
</evidence>
<evidence type="ECO:0000256" key="6">
    <source>
        <dbReference type="ARBA" id="ARBA00023136"/>
    </source>
</evidence>
<proteinExistence type="inferred from homology"/>
<evidence type="ECO:0000256" key="2">
    <source>
        <dbReference type="ARBA" id="ARBA00022448"/>
    </source>
</evidence>
<feature type="transmembrane region" description="Helical" evidence="7">
    <location>
        <begin position="109"/>
        <end position="129"/>
    </location>
</feature>
<comment type="similarity">
    <text evidence="7">Belongs to the binding-protein-dependent transport system permease family.</text>
</comment>
<feature type="transmembrane region" description="Helical" evidence="7">
    <location>
        <begin position="141"/>
        <end position="163"/>
    </location>
</feature>
<feature type="domain" description="ABC transmembrane type-1" evidence="9">
    <location>
        <begin position="104"/>
        <end position="294"/>
    </location>
</feature>
<organism evidence="10 11">
    <name type="scientific">Plantactinospora sonchi</name>
    <dbReference type="NCBI Taxonomy" id="1544735"/>
    <lineage>
        <taxon>Bacteria</taxon>
        <taxon>Bacillati</taxon>
        <taxon>Actinomycetota</taxon>
        <taxon>Actinomycetes</taxon>
        <taxon>Micromonosporales</taxon>
        <taxon>Micromonosporaceae</taxon>
        <taxon>Plantactinospora</taxon>
    </lineage>
</organism>
<evidence type="ECO:0000313" key="10">
    <source>
        <dbReference type="EMBL" id="MEE6263839.1"/>
    </source>
</evidence>
<dbReference type="SUPFAM" id="SSF161098">
    <property type="entry name" value="MetI-like"/>
    <property type="match status" value="1"/>
</dbReference>
<sequence>MSLTDRRTRPVPGTDRRGGPVNRPSRGRRHRPEGFAARLAVGLKYLSLVGAALVVLLPLLVLLMASLKTNDEFVNGAPFDAPGNWFNLDNYVTAFTRGGMLRAFANTSLILLVSVAGTVLIGSMAAYALDRFEFRLRRTIIALFLLATLVPGVTTQVATFQVVNQLGLFNTRWSAIALFLGTDIISIYIFQQFLRGIPRELDESAAIEGASHLTIYLRIILPLLKPAIATVVIIKGIAIYNEFYIPFLYMPDSELGVISTSLFRFKGPFGAQWEVISAGVILVIIPTLIVFLLLQRFIYNGFTSGATK</sequence>
<evidence type="ECO:0000256" key="8">
    <source>
        <dbReference type="SAM" id="MobiDB-lite"/>
    </source>
</evidence>
<keyword evidence="2 7" id="KW-0813">Transport</keyword>
<dbReference type="InterPro" id="IPR000515">
    <property type="entry name" value="MetI-like"/>
</dbReference>